<name>L8HZI8_9CETA</name>
<protein>
    <submittedName>
        <fullName evidence="1">Uncharacterized protein</fullName>
    </submittedName>
</protein>
<reference evidence="1 2" key="1">
    <citation type="journal article" date="2012" name="Nat. Genet.">
        <title>The yak genome and adaptation to life at high altitude.</title>
        <authorList>
            <person name="Qiu Q."/>
            <person name="Zhang G."/>
            <person name="Ma T."/>
            <person name="Qian W."/>
            <person name="Wang J."/>
            <person name="Ye Z."/>
            <person name="Cao C."/>
            <person name="Hu Q."/>
            <person name="Kim J."/>
            <person name="Larkin D.M."/>
            <person name="Auvil L."/>
            <person name="Capitanu B."/>
            <person name="Ma J."/>
            <person name="Lewin H.A."/>
            <person name="Qian X."/>
            <person name="Lang Y."/>
            <person name="Zhou R."/>
            <person name="Wang L."/>
            <person name="Wang K."/>
            <person name="Xia J."/>
            <person name="Liao S."/>
            <person name="Pan S."/>
            <person name="Lu X."/>
            <person name="Hou H."/>
            <person name="Wang Y."/>
            <person name="Zang X."/>
            <person name="Yin Y."/>
            <person name="Ma H."/>
            <person name="Zhang J."/>
            <person name="Wang Z."/>
            <person name="Zhang Y."/>
            <person name="Zhang D."/>
            <person name="Yonezawa T."/>
            <person name="Hasegawa M."/>
            <person name="Zhong Y."/>
            <person name="Liu W."/>
            <person name="Zhang Y."/>
            <person name="Huang Z."/>
            <person name="Zhang S."/>
            <person name="Long R."/>
            <person name="Yang H."/>
            <person name="Wang J."/>
            <person name="Lenstra J.A."/>
            <person name="Cooper D.N."/>
            <person name="Wu Y."/>
            <person name="Wang J."/>
            <person name="Shi P."/>
            <person name="Wang J."/>
            <person name="Liu J."/>
        </authorList>
    </citation>
    <scope>NUCLEOTIDE SEQUENCE [LARGE SCALE GENOMIC DNA]</scope>
    <source>
        <strain evidence="2">yakQH1</strain>
    </source>
</reference>
<dbReference type="PANTHER" id="PTHR21037">
    <property type="entry name" value="39S RIBOSOMAL PROTEIN L14, MITOCHONDRIAL"/>
    <property type="match status" value="1"/>
</dbReference>
<dbReference type="AlphaFoldDB" id="L8HZI8"/>
<sequence length="95" mass="10302">PGPTCGHPEGSGWCPASQKLIAGDQQISELCDWPSSRCPTNLCGPATGYMMLQVTQLAHLQRGECSASASRHCPYGHINIKDPTKKKAIQFIFFV</sequence>
<accession>L8HZI8</accession>
<dbReference type="PANTHER" id="PTHR21037:SF2">
    <property type="entry name" value="SIMILAR TO NOVEL PROTEIN"/>
    <property type="match status" value="1"/>
</dbReference>
<organism evidence="1 2">
    <name type="scientific">Bos mutus</name>
    <name type="common">wild yak</name>
    <dbReference type="NCBI Taxonomy" id="72004"/>
    <lineage>
        <taxon>Eukaryota</taxon>
        <taxon>Metazoa</taxon>
        <taxon>Chordata</taxon>
        <taxon>Craniata</taxon>
        <taxon>Vertebrata</taxon>
        <taxon>Euteleostomi</taxon>
        <taxon>Mammalia</taxon>
        <taxon>Eutheria</taxon>
        <taxon>Laurasiatheria</taxon>
        <taxon>Artiodactyla</taxon>
        <taxon>Ruminantia</taxon>
        <taxon>Pecora</taxon>
        <taxon>Bovidae</taxon>
        <taxon>Bovinae</taxon>
        <taxon>Bos</taxon>
    </lineage>
</organism>
<dbReference type="Proteomes" id="UP000011080">
    <property type="component" value="Unassembled WGS sequence"/>
</dbReference>
<dbReference type="EMBL" id="JH882468">
    <property type="protein sequence ID" value="ELR49271.1"/>
    <property type="molecule type" value="Genomic_DNA"/>
</dbReference>
<dbReference type="Pfam" id="PF17653">
    <property type="entry name" value="DUF5522"/>
    <property type="match status" value="1"/>
</dbReference>
<feature type="non-terminal residue" evidence="1">
    <location>
        <position position="1"/>
    </location>
</feature>
<evidence type="ECO:0000313" key="2">
    <source>
        <dbReference type="Proteomes" id="UP000011080"/>
    </source>
</evidence>
<evidence type="ECO:0000313" key="1">
    <source>
        <dbReference type="EMBL" id="ELR49271.1"/>
    </source>
</evidence>
<gene>
    <name evidence="1" type="ORF">M91_21488</name>
</gene>
<dbReference type="InterPro" id="IPR040807">
    <property type="entry name" value="DUF5522"/>
</dbReference>
<proteinExistence type="predicted"/>